<sequence length="222" mass="25137">MDEFLIPLRTPCVYHDPNFLPTDEATAAYQDLLENTPWEKTAKINRWVTLMELPKNASNVDEKEEADGDDTDEKKGTGYRYRDAPGETIIGFPPTVYKLKLLAEEWYNSKQTNDGTANAEAKVEFNVCLLNYYQDGTQRIGWHSDREELGRTTPIASISLGATRSFLIRSQTDGVHDRASLDLENGSIVVMENVCQREYVHSVPKEGEVVGGRINLTFRCKQ</sequence>
<dbReference type="FunFam" id="2.60.120.590:FF:000035">
    <property type="entry name" value="AFR741Wp"/>
    <property type="match status" value="1"/>
</dbReference>
<evidence type="ECO:0000313" key="5">
    <source>
        <dbReference type="Proteomes" id="UP000001449"/>
    </source>
</evidence>
<evidence type="ECO:0000259" key="3">
    <source>
        <dbReference type="PROSITE" id="PS51471"/>
    </source>
</evidence>
<dbReference type="SUPFAM" id="SSF51197">
    <property type="entry name" value="Clavaminate synthase-like"/>
    <property type="match status" value="1"/>
</dbReference>
<dbReference type="STRING" id="35128.B8CDM4"/>
<dbReference type="Pfam" id="PF13532">
    <property type="entry name" value="2OG-FeII_Oxy_2"/>
    <property type="match status" value="1"/>
</dbReference>
<dbReference type="PANTHER" id="PTHR31573">
    <property type="entry name" value="ALPHA-KETOGLUTARATE-DEPENDENT DIOXYGENASE ALKB HOMOLOG 2"/>
    <property type="match status" value="1"/>
</dbReference>
<feature type="binding site" evidence="1">
    <location>
        <position position="213"/>
    </location>
    <ligand>
        <name>2-oxoglutarate</name>
        <dbReference type="ChEBI" id="CHEBI:16810"/>
    </ligand>
</feature>
<evidence type="ECO:0000256" key="2">
    <source>
        <dbReference type="SAM" id="MobiDB-lite"/>
    </source>
</evidence>
<feature type="non-terminal residue" evidence="4">
    <location>
        <position position="222"/>
    </location>
</feature>
<dbReference type="AlphaFoldDB" id="B8CDM4"/>
<dbReference type="InterPro" id="IPR005123">
    <property type="entry name" value="Oxoglu/Fe-dep_dioxygenase_dom"/>
</dbReference>
<dbReference type="PaxDb" id="35128-Thaps42543"/>
<proteinExistence type="predicted"/>
<keyword evidence="5" id="KW-1185">Reference proteome</keyword>
<dbReference type="InterPro" id="IPR037151">
    <property type="entry name" value="AlkB-like_sf"/>
</dbReference>
<gene>
    <name evidence="4" type="ORF">THAPSDRAFT_42543</name>
</gene>
<feature type="compositionally biased region" description="Acidic residues" evidence="2">
    <location>
        <begin position="62"/>
        <end position="71"/>
    </location>
</feature>
<feature type="binding site" evidence="1">
    <location>
        <position position="143"/>
    </location>
    <ligand>
        <name>2-oxoglutarate</name>
        <dbReference type="ChEBI" id="CHEBI:16810"/>
    </ligand>
</feature>
<reference evidence="4 5" key="1">
    <citation type="journal article" date="2004" name="Science">
        <title>The genome of the diatom Thalassiosira pseudonana: ecology, evolution, and metabolism.</title>
        <authorList>
            <person name="Armbrust E.V."/>
            <person name="Berges J.A."/>
            <person name="Bowler C."/>
            <person name="Green B.R."/>
            <person name="Martinez D."/>
            <person name="Putnam N.H."/>
            <person name="Zhou S."/>
            <person name="Allen A.E."/>
            <person name="Apt K.E."/>
            <person name="Bechner M."/>
            <person name="Brzezinski M.A."/>
            <person name="Chaal B.K."/>
            <person name="Chiovitti A."/>
            <person name="Davis A.K."/>
            <person name="Demarest M.S."/>
            <person name="Detter J.C."/>
            <person name="Glavina T."/>
            <person name="Goodstein D."/>
            <person name="Hadi M.Z."/>
            <person name="Hellsten U."/>
            <person name="Hildebrand M."/>
            <person name="Jenkins B.D."/>
            <person name="Jurka J."/>
            <person name="Kapitonov V.V."/>
            <person name="Kroger N."/>
            <person name="Lau W.W."/>
            <person name="Lane T.W."/>
            <person name="Larimer F.W."/>
            <person name="Lippmeier J.C."/>
            <person name="Lucas S."/>
            <person name="Medina M."/>
            <person name="Montsant A."/>
            <person name="Obornik M."/>
            <person name="Parker M.S."/>
            <person name="Palenik B."/>
            <person name="Pazour G.J."/>
            <person name="Richardson P.M."/>
            <person name="Rynearson T.A."/>
            <person name="Saito M.A."/>
            <person name="Schwartz D.C."/>
            <person name="Thamatrakoln K."/>
            <person name="Valentin K."/>
            <person name="Vardi A."/>
            <person name="Wilkerson F.P."/>
            <person name="Rokhsar D.S."/>
        </authorList>
    </citation>
    <scope>NUCLEOTIDE SEQUENCE [LARGE SCALE GENOMIC DNA]</scope>
    <source>
        <strain evidence="4 5">CCMP1335</strain>
    </source>
</reference>
<feature type="domain" description="Fe2OG dioxygenase" evidence="3">
    <location>
        <begin position="124"/>
        <end position="222"/>
    </location>
</feature>
<dbReference type="HOGENOM" id="CLU_1248219_0_0_1"/>
<feature type="binding site" evidence="1">
    <location>
        <position position="131"/>
    </location>
    <ligand>
        <name>2-oxoglutarate</name>
        <dbReference type="ChEBI" id="CHEBI:16810"/>
    </ligand>
</feature>
<dbReference type="GeneID" id="7450291"/>
<evidence type="ECO:0000313" key="4">
    <source>
        <dbReference type="EMBL" id="EED88640.1"/>
    </source>
</evidence>
<feature type="binding site" evidence="1">
    <location>
        <position position="219"/>
    </location>
    <ligand>
        <name>2-oxoglutarate</name>
        <dbReference type="ChEBI" id="CHEBI:16810"/>
    </ligand>
</feature>
<dbReference type="eggNOG" id="ENOG502QW9E">
    <property type="taxonomic scope" value="Eukaryota"/>
</dbReference>
<feature type="binding site" evidence="1">
    <location>
        <position position="217"/>
    </location>
    <ligand>
        <name>2-oxoglutarate</name>
        <dbReference type="ChEBI" id="CHEBI:16810"/>
    </ligand>
</feature>
<dbReference type="EMBL" id="CM000650">
    <property type="protein sequence ID" value="EED88640.1"/>
    <property type="molecule type" value="Genomic_DNA"/>
</dbReference>
<dbReference type="GO" id="GO:0006307">
    <property type="term" value="P:DNA alkylation repair"/>
    <property type="evidence" value="ECO:0000318"/>
    <property type="project" value="GO_Central"/>
</dbReference>
<evidence type="ECO:0000256" key="1">
    <source>
        <dbReference type="PIRSR" id="PIRSR632852-1"/>
    </source>
</evidence>
<dbReference type="GO" id="GO:0008198">
    <property type="term" value="F:ferrous iron binding"/>
    <property type="evidence" value="ECO:0000318"/>
    <property type="project" value="GO_Central"/>
</dbReference>
<dbReference type="InParanoid" id="B8CDM4"/>
<dbReference type="PANTHER" id="PTHR31573:SF1">
    <property type="entry name" value="DNA OXIDATIVE DEMETHYLASE ALKBH2"/>
    <property type="match status" value="1"/>
</dbReference>
<dbReference type="RefSeq" id="XP_002294285.1">
    <property type="nucleotide sequence ID" value="XM_002294249.1"/>
</dbReference>
<accession>B8CDM4</accession>
<feature type="region of interest" description="Disordered" evidence="2">
    <location>
        <begin position="58"/>
        <end position="80"/>
    </location>
</feature>
<protein>
    <recommendedName>
        <fullName evidence="3">Fe2OG dioxygenase domain-containing protein</fullName>
    </recommendedName>
</protein>
<organism evidence="4 5">
    <name type="scientific">Thalassiosira pseudonana</name>
    <name type="common">Marine diatom</name>
    <name type="synonym">Cyclotella nana</name>
    <dbReference type="NCBI Taxonomy" id="35128"/>
    <lineage>
        <taxon>Eukaryota</taxon>
        <taxon>Sar</taxon>
        <taxon>Stramenopiles</taxon>
        <taxon>Ochrophyta</taxon>
        <taxon>Bacillariophyta</taxon>
        <taxon>Coscinodiscophyceae</taxon>
        <taxon>Thalassiosirophycidae</taxon>
        <taxon>Thalassiosirales</taxon>
        <taxon>Thalassiosiraceae</taxon>
        <taxon>Thalassiosira</taxon>
    </lineage>
</organism>
<dbReference type="GO" id="GO:0051747">
    <property type="term" value="F:cytosine C-5 DNA demethylase activity"/>
    <property type="evidence" value="ECO:0000318"/>
    <property type="project" value="GO_Central"/>
</dbReference>
<dbReference type="KEGG" id="tps:THAPSDRAFT_42543"/>
<reference evidence="4 5" key="2">
    <citation type="journal article" date="2008" name="Nature">
        <title>The Phaeodactylum genome reveals the evolutionary history of diatom genomes.</title>
        <authorList>
            <person name="Bowler C."/>
            <person name="Allen A.E."/>
            <person name="Badger J.H."/>
            <person name="Grimwood J."/>
            <person name="Jabbari K."/>
            <person name="Kuo A."/>
            <person name="Maheswari U."/>
            <person name="Martens C."/>
            <person name="Maumus F."/>
            <person name="Otillar R.P."/>
            <person name="Rayko E."/>
            <person name="Salamov A."/>
            <person name="Vandepoele K."/>
            <person name="Beszteri B."/>
            <person name="Gruber A."/>
            <person name="Heijde M."/>
            <person name="Katinka M."/>
            <person name="Mock T."/>
            <person name="Valentin K."/>
            <person name="Verret F."/>
            <person name="Berges J.A."/>
            <person name="Brownlee C."/>
            <person name="Cadoret J.P."/>
            <person name="Chiovitti A."/>
            <person name="Choi C.J."/>
            <person name="Coesel S."/>
            <person name="De Martino A."/>
            <person name="Detter J.C."/>
            <person name="Durkin C."/>
            <person name="Falciatore A."/>
            <person name="Fournet J."/>
            <person name="Haruta M."/>
            <person name="Huysman M.J."/>
            <person name="Jenkins B.D."/>
            <person name="Jiroutova K."/>
            <person name="Jorgensen R.E."/>
            <person name="Joubert Y."/>
            <person name="Kaplan A."/>
            <person name="Kroger N."/>
            <person name="Kroth P.G."/>
            <person name="La Roche J."/>
            <person name="Lindquist E."/>
            <person name="Lommer M."/>
            <person name="Martin-Jezequel V."/>
            <person name="Lopez P.J."/>
            <person name="Lucas S."/>
            <person name="Mangogna M."/>
            <person name="McGinnis K."/>
            <person name="Medlin L.K."/>
            <person name="Montsant A."/>
            <person name="Oudot-Le Secq M.P."/>
            <person name="Napoli C."/>
            <person name="Obornik M."/>
            <person name="Parker M.S."/>
            <person name="Petit J.L."/>
            <person name="Porcel B.M."/>
            <person name="Poulsen N."/>
            <person name="Robison M."/>
            <person name="Rychlewski L."/>
            <person name="Rynearson T.A."/>
            <person name="Schmutz J."/>
            <person name="Shapiro H."/>
            <person name="Siaut M."/>
            <person name="Stanley M."/>
            <person name="Sussman M.R."/>
            <person name="Taylor A.R."/>
            <person name="Vardi A."/>
            <person name="von Dassow P."/>
            <person name="Vyverman W."/>
            <person name="Willis A."/>
            <person name="Wyrwicz L.S."/>
            <person name="Rokhsar D.S."/>
            <person name="Weissenbach J."/>
            <person name="Armbrust E.V."/>
            <person name="Green B.R."/>
            <person name="Van de Peer Y."/>
            <person name="Grigoriev I.V."/>
        </authorList>
    </citation>
    <scope>NUCLEOTIDE SEQUENCE [LARGE SCALE GENOMIC DNA]</scope>
    <source>
        <strain evidence="4 5">CCMP1335</strain>
    </source>
</reference>
<dbReference type="GO" id="GO:0035516">
    <property type="term" value="F:broad specificity oxidative DNA demethylase activity"/>
    <property type="evidence" value="ECO:0000318"/>
    <property type="project" value="GO_Central"/>
</dbReference>
<dbReference type="Proteomes" id="UP000001449">
    <property type="component" value="Chromosome 15"/>
</dbReference>
<dbReference type="InterPro" id="IPR027450">
    <property type="entry name" value="AlkB-like"/>
</dbReference>
<name>B8CDM4_THAPS</name>
<feature type="binding site" evidence="1">
    <location>
        <position position="201"/>
    </location>
    <ligand>
        <name>2-oxoglutarate</name>
        <dbReference type="ChEBI" id="CHEBI:16810"/>
    </ligand>
</feature>
<feature type="binding site" evidence="1">
    <location>
        <position position="133"/>
    </location>
    <ligand>
        <name>2-oxoglutarate</name>
        <dbReference type="ChEBI" id="CHEBI:16810"/>
    </ligand>
</feature>
<dbReference type="InterPro" id="IPR032852">
    <property type="entry name" value="ALKBH2"/>
</dbReference>
<dbReference type="PROSITE" id="PS51471">
    <property type="entry name" value="FE2OG_OXY"/>
    <property type="match status" value="1"/>
</dbReference>
<dbReference type="Gene3D" id="2.60.120.590">
    <property type="entry name" value="Alpha-ketoglutarate-dependent dioxygenase AlkB-like"/>
    <property type="match status" value="1"/>
</dbReference>